<dbReference type="PANTHER" id="PTHR12993:SF11">
    <property type="entry name" value="N-ACETYLGLUCOSAMINYL-PHOSPHATIDYLINOSITOL DE-N-ACETYLASE"/>
    <property type="match status" value="1"/>
</dbReference>
<keyword evidence="3" id="KW-1185">Reference proteome</keyword>
<comment type="caution">
    <text evidence="2">The sequence shown here is derived from an EMBL/GenBank/DDBJ whole genome shotgun (WGS) entry which is preliminary data.</text>
</comment>
<dbReference type="Proteomes" id="UP000598971">
    <property type="component" value="Unassembled WGS sequence"/>
</dbReference>
<gene>
    <name evidence="2" type="ORF">GD597_01680</name>
</gene>
<evidence type="ECO:0000313" key="3">
    <source>
        <dbReference type="Proteomes" id="UP000598971"/>
    </source>
</evidence>
<dbReference type="Gene3D" id="3.40.50.10320">
    <property type="entry name" value="LmbE-like"/>
    <property type="match status" value="1"/>
</dbReference>
<evidence type="ECO:0000313" key="2">
    <source>
        <dbReference type="EMBL" id="NNV54151.1"/>
    </source>
</evidence>
<dbReference type="EMBL" id="WHPF01000001">
    <property type="protein sequence ID" value="NNV54151.1"/>
    <property type="molecule type" value="Genomic_DNA"/>
</dbReference>
<dbReference type="GO" id="GO:0016811">
    <property type="term" value="F:hydrolase activity, acting on carbon-nitrogen (but not peptide) bonds, in linear amides"/>
    <property type="evidence" value="ECO:0007669"/>
    <property type="project" value="TreeGrafter"/>
</dbReference>
<feature type="chain" id="PRO_5035146706" evidence="1">
    <location>
        <begin position="28"/>
        <end position="840"/>
    </location>
</feature>
<sequence length="840" mass="93257">MRKNILTLLRCFLFALIIAAIGSKTYAQTPATYSSADIYLQLQKLNVLGSVLYIAAHPDDENTRLLAYLAKEKQYRTGYLSLTRGDGGQNLIGDEQGIELGLIRTQELLAARRIDGAEQFFSRAFDFGFCKTAKEAMDTWGHDKILSDVVWVIRKFQPDVIITRFPGDERAGHGHHQASNLLAVEAFAAAADPNKFPEQLQYVQPWQAKRILWNTFNFGTTNTTDSTQFKMDVGVYNNLLGKSYGEIASESRSQHKSQGFGVPRQRGQAMEFFKPLAGAPIQNNLMNDITTTWQRVAGGDDIQTQINQIIAGYSFEHPENSVAPLTALYKTLVNGTAGYWQQQKAEEVKKLIIACSGIFAEATANAEYAVMGDSIKVQLFINKRNNVPVTLTAIKLNDFDSSIQLALETNKNNSFNKTIATTNQATQPYWLAKPIEKGSYDVENQELIGKTESDAAYNAIFTFSLNGTLLPLKVPVKYKYTDPVKGELYEPVVNIAPVIVSAMPAVMLTNILPGTAATANPMMQVKYKANINAADVKLSIHINQGTTIVYTKDTTVNFETGKTFTNSIAVKKIFKHSLSQQLTVDVTTTIKGVSTVYSSFLRTIQYDHIPHINYTYRDNVKVINDTIKTTGKKIGYITGAGDKVPQALTQMGYIVTLLNEAAITPDNLKQFDAVIAGIRAYNTQDWLTGKYDILMAYIKAGGNYIVQYNTNNFISNVSDKIGPYPFTISRTRVTDENATVQIQIPKHSVLHYPNTIGDKDFTGWMQERSIYHAEKIDSRYETPFVMNDANEPASNGSLIIGKYGKGNFVYTGLVFFRELPAGVPGAYKLMANLIALPKTK</sequence>
<dbReference type="InterPro" id="IPR003737">
    <property type="entry name" value="GlcNAc_PI_deacetylase-related"/>
</dbReference>
<dbReference type="RefSeq" id="WP_171606058.1">
    <property type="nucleotide sequence ID" value="NZ_WHPF01000001.1"/>
</dbReference>
<dbReference type="InterPro" id="IPR029062">
    <property type="entry name" value="Class_I_gatase-like"/>
</dbReference>
<accession>A0A8J8FDW9</accession>
<organism evidence="2 3">
    <name type="scientific">Limnovirga soli</name>
    <dbReference type="NCBI Taxonomy" id="2656915"/>
    <lineage>
        <taxon>Bacteria</taxon>
        <taxon>Pseudomonadati</taxon>
        <taxon>Bacteroidota</taxon>
        <taxon>Chitinophagia</taxon>
        <taxon>Chitinophagales</taxon>
        <taxon>Chitinophagaceae</taxon>
        <taxon>Limnovirga</taxon>
    </lineage>
</organism>
<evidence type="ECO:0000256" key="1">
    <source>
        <dbReference type="SAM" id="SignalP"/>
    </source>
</evidence>
<protein>
    <submittedName>
        <fullName evidence="2">PIG-L family deacetylase</fullName>
    </submittedName>
</protein>
<name>A0A8J8FDW9_9BACT</name>
<dbReference type="PANTHER" id="PTHR12993">
    <property type="entry name" value="N-ACETYLGLUCOSAMINYL-PHOSPHATIDYLINOSITOL DE-N-ACETYLASE-RELATED"/>
    <property type="match status" value="1"/>
</dbReference>
<proteinExistence type="predicted"/>
<feature type="signal peptide" evidence="1">
    <location>
        <begin position="1"/>
        <end position="27"/>
    </location>
</feature>
<dbReference type="SUPFAM" id="SSF102588">
    <property type="entry name" value="LmbE-like"/>
    <property type="match status" value="1"/>
</dbReference>
<dbReference type="SUPFAM" id="SSF52317">
    <property type="entry name" value="Class I glutamine amidotransferase-like"/>
    <property type="match status" value="1"/>
</dbReference>
<reference evidence="2" key="1">
    <citation type="submission" date="2019-10" db="EMBL/GenBank/DDBJ databases">
        <title>Draft genome sequence of Panacibacter sp. KCS-6.</title>
        <authorList>
            <person name="Yim K.J."/>
        </authorList>
    </citation>
    <scope>NUCLEOTIDE SEQUENCE</scope>
    <source>
        <strain evidence="2">KCS-6</strain>
    </source>
</reference>
<dbReference type="Pfam" id="PF02585">
    <property type="entry name" value="PIG-L"/>
    <property type="match status" value="1"/>
</dbReference>
<keyword evidence="1" id="KW-0732">Signal</keyword>
<dbReference type="AlphaFoldDB" id="A0A8J8FDW9"/>
<dbReference type="InterPro" id="IPR024078">
    <property type="entry name" value="LmbE-like_dom_sf"/>
</dbReference>